<sequence>MTERSPQSESFDLSQSRSPGTGQLLKIVVHASIAPDRTVAWRMSVDSDLRVQAGVVWLTRMGCLDDYWLQPGDLIRLERHDRIWLGTDRGEPADVTLTSHHVQRAAPLRRWLSRFQAWVAGAGGFPLGI</sequence>
<evidence type="ECO:0000313" key="1">
    <source>
        <dbReference type="EMBL" id="SMF06015.1"/>
    </source>
</evidence>
<dbReference type="EMBL" id="FXAH01000002">
    <property type="protein sequence ID" value="SMF06015.1"/>
    <property type="molecule type" value="Genomic_DNA"/>
</dbReference>
<accession>A0A1X7CZQ4</accession>
<dbReference type="RefSeq" id="WP_158243483.1">
    <property type="nucleotide sequence ID" value="NZ_BSQD01000002.1"/>
</dbReference>
<protein>
    <recommendedName>
        <fullName evidence="3">DUF2917 domain-containing protein</fullName>
    </recommendedName>
</protein>
<gene>
    <name evidence="1" type="ORF">SAMN06295900_102191</name>
</gene>
<dbReference type="Proteomes" id="UP000192911">
    <property type="component" value="Unassembled WGS sequence"/>
</dbReference>
<evidence type="ECO:0008006" key="3">
    <source>
        <dbReference type="Google" id="ProtNLM"/>
    </source>
</evidence>
<reference evidence="2" key="1">
    <citation type="submission" date="2017-04" db="EMBL/GenBank/DDBJ databases">
        <authorList>
            <person name="Varghese N."/>
            <person name="Submissions S."/>
        </authorList>
    </citation>
    <scope>NUCLEOTIDE SEQUENCE [LARGE SCALE GENOMIC DNA]</scope>
    <source>
        <strain evidence="2">Ballard 720</strain>
    </source>
</reference>
<keyword evidence="2" id="KW-1185">Reference proteome</keyword>
<name>A0A1X7CZQ4_TRICW</name>
<dbReference type="GeneID" id="95552487"/>
<dbReference type="InterPro" id="IPR021317">
    <property type="entry name" value="DUF2917"/>
</dbReference>
<dbReference type="AlphaFoldDB" id="A0A1X7CZQ4"/>
<dbReference type="Pfam" id="PF11142">
    <property type="entry name" value="DUF2917"/>
    <property type="match status" value="1"/>
</dbReference>
<evidence type="ECO:0000313" key="2">
    <source>
        <dbReference type="Proteomes" id="UP000192911"/>
    </source>
</evidence>
<organism evidence="1 2">
    <name type="scientific">Trinickia caryophylli</name>
    <name type="common">Paraburkholderia caryophylli</name>
    <dbReference type="NCBI Taxonomy" id="28094"/>
    <lineage>
        <taxon>Bacteria</taxon>
        <taxon>Pseudomonadati</taxon>
        <taxon>Pseudomonadota</taxon>
        <taxon>Betaproteobacteria</taxon>
        <taxon>Burkholderiales</taxon>
        <taxon>Burkholderiaceae</taxon>
        <taxon>Trinickia</taxon>
    </lineage>
</organism>
<proteinExistence type="predicted"/>